<dbReference type="InterPro" id="IPR043129">
    <property type="entry name" value="ATPase_NBD"/>
</dbReference>
<evidence type="ECO:0000256" key="4">
    <source>
        <dbReference type="ARBA" id="ARBA00022475"/>
    </source>
</evidence>
<dbReference type="Pfam" id="PF12693">
    <property type="entry name" value="GspL_C"/>
    <property type="match status" value="1"/>
</dbReference>
<gene>
    <name evidence="12" type="ORF">Taqua_00038</name>
</gene>
<evidence type="ECO:0000256" key="1">
    <source>
        <dbReference type="ARBA" id="ARBA00004377"/>
    </source>
</evidence>
<keyword evidence="5" id="KW-0997">Cell inner membrane</keyword>
<dbReference type="InterPro" id="IPR007812">
    <property type="entry name" value="T2SS_protein-GspL"/>
</dbReference>
<evidence type="ECO:0000256" key="6">
    <source>
        <dbReference type="ARBA" id="ARBA00022692"/>
    </source>
</evidence>
<dbReference type="Pfam" id="PF05134">
    <property type="entry name" value="T2SSL"/>
    <property type="match status" value="1"/>
</dbReference>
<dbReference type="Gene3D" id="3.30.420.380">
    <property type="match status" value="1"/>
</dbReference>
<keyword evidence="9" id="KW-0472">Membrane</keyword>
<keyword evidence="13" id="KW-1185">Reference proteome</keyword>
<accession>A0A554WW92</accession>
<dbReference type="SUPFAM" id="SSF53067">
    <property type="entry name" value="Actin-like ATPase domain"/>
    <property type="match status" value="1"/>
</dbReference>
<dbReference type="InterPro" id="IPR025691">
    <property type="entry name" value="GspL_pp_dom"/>
</dbReference>
<sequence>MLILRPCLTMPPTASGGTPAISAWHWARLDDAGATVLAQGRAGSEALGELGSAQTVALLVPSAWIAWHLVQWPGGRVARQAEALAGLLEEHLLQDPAQLHWAIGPQGPDGPGSAWAAAVRDADLAAAVAALETLGWTVQQLVAEAAPCPTPRLWAHLLDGTPRVELACAHGVFSAPLADAGPVCAWLLDDATPIQAWADPACYDLAREALPALPWQVMPNALVWRDALDSGVDLAHFHWRRRVGGGWRQRAARALRDVATAPAWAGARGGVGVAALIGLGALPLAAWQAQRAEQALRAETQRVARQALPGAPVVLDPVRQLQQALQRSAAAPPPTALERWLHTWGTLGGAAPQRIELDGTHLTMVWSAPVPPPALQRAALAAELPPPQGDGNTWRWTWQEARR</sequence>
<dbReference type="AlphaFoldDB" id="A0A554WW92"/>
<dbReference type="NCBIfam" id="TIGR01709">
    <property type="entry name" value="typeII_sec_gspL"/>
    <property type="match status" value="1"/>
</dbReference>
<evidence type="ECO:0000256" key="8">
    <source>
        <dbReference type="ARBA" id="ARBA00022989"/>
    </source>
</evidence>
<dbReference type="InterPro" id="IPR024230">
    <property type="entry name" value="GspL_cyto_dom"/>
</dbReference>
<evidence type="ECO:0000259" key="11">
    <source>
        <dbReference type="Pfam" id="PF12693"/>
    </source>
</evidence>
<reference evidence="12 13" key="1">
    <citation type="submission" date="2019-07" db="EMBL/GenBank/DDBJ databases">
        <title>Tepidimonas aquatica CLN-1 draft genome.</title>
        <authorList>
            <person name="Da Costa M.S."/>
            <person name="Froufe H.J.C."/>
            <person name="Egas C."/>
            <person name="Albuquerque L."/>
        </authorList>
    </citation>
    <scope>NUCLEOTIDE SEQUENCE [LARGE SCALE GENOMIC DNA]</scope>
    <source>
        <strain evidence="12 13">CLN-1</strain>
    </source>
</reference>
<keyword evidence="7" id="KW-0653">Protein transport</keyword>
<comment type="similarity">
    <text evidence="2">Belongs to the GSP L family.</text>
</comment>
<evidence type="ECO:0000256" key="9">
    <source>
        <dbReference type="ARBA" id="ARBA00023136"/>
    </source>
</evidence>
<evidence type="ECO:0000313" key="12">
    <source>
        <dbReference type="EMBL" id="TSE27843.1"/>
    </source>
</evidence>
<keyword evidence="4" id="KW-1003">Cell membrane</keyword>
<comment type="caution">
    <text evidence="12">The sequence shown here is derived from an EMBL/GenBank/DDBJ whole genome shotgun (WGS) entry which is preliminary data.</text>
</comment>
<dbReference type="GO" id="GO:0015628">
    <property type="term" value="P:protein secretion by the type II secretion system"/>
    <property type="evidence" value="ECO:0007669"/>
    <property type="project" value="InterPro"/>
</dbReference>
<proteinExistence type="inferred from homology"/>
<feature type="domain" description="GspL periplasmic" evidence="11">
    <location>
        <begin position="273"/>
        <end position="332"/>
    </location>
</feature>
<keyword evidence="6" id="KW-0812">Transmembrane</keyword>
<comment type="subcellular location">
    <subcellularLocation>
        <location evidence="1">Cell inner membrane</location>
        <topology evidence="1">Single-pass membrane protein</topology>
    </subcellularLocation>
</comment>
<dbReference type="Proteomes" id="UP000318554">
    <property type="component" value="Unassembled WGS sequence"/>
</dbReference>
<evidence type="ECO:0000259" key="10">
    <source>
        <dbReference type="Pfam" id="PF05134"/>
    </source>
</evidence>
<keyword evidence="3" id="KW-0813">Transport</keyword>
<keyword evidence="8" id="KW-1133">Transmembrane helix</keyword>
<protein>
    <submittedName>
        <fullName evidence="12">Type II secretion system protein L</fullName>
    </submittedName>
</protein>
<dbReference type="EMBL" id="VJNA01000001">
    <property type="protein sequence ID" value="TSE27843.1"/>
    <property type="molecule type" value="Genomic_DNA"/>
</dbReference>
<evidence type="ECO:0000256" key="5">
    <source>
        <dbReference type="ARBA" id="ARBA00022519"/>
    </source>
</evidence>
<evidence type="ECO:0000256" key="7">
    <source>
        <dbReference type="ARBA" id="ARBA00022927"/>
    </source>
</evidence>
<feature type="domain" description="GspL cytoplasmic actin-ATPase-like" evidence="10">
    <location>
        <begin position="22"/>
        <end position="150"/>
    </location>
</feature>
<dbReference type="GO" id="GO:0005886">
    <property type="term" value="C:plasma membrane"/>
    <property type="evidence" value="ECO:0007669"/>
    <property type="project" value="UniProtKB-SubCell"/>
</dbReference>
<dbReference type="GO" id="GO:0015627">
    <property type="term" value="C:type II protein secretion system complex"/>
    <property type="evidence" value="ECO:0007669"/>
    <property type="project" value="InterPro"/>
</dbReference>
<evidence type="ECO:0000256" key="2">
    <source>
        <dbReference type="ARBA" id="ARBA00005318"/>
    </source>
</evidence>
<evidence type="ECO:0000256" key="3">
    <source>
        <dbReference type="ARBA" id="ARBA00022448"/>
    </source>
</evidence>
<organism evidence="12 13">
    <name type="scientific">Tepidimonas aquatica</name>
    <dbReference type="NCBI Taxonomy" id="247482"/>
    <lineage>
        <taxon>Bacteria</taxon>
        <taxon>Pseudomonadati</taxon>
        <taxon>Pseudomonadota</taxon>
        <taxon>Betaproteobacteria</taxon>
        <taxon>Burkholderiales</taxon>
        <taxon>Tepidimonas</taxon>
    </lineage>
</organism>
<evidence type="ECO:0000313" key="13">
    <source>
        <dbReference type="Proteomes" id="UP000318554"/>
    </source>
</evidence>
<name>A0A554WW92_9BURK</name>
<dbReference type="GO" id="GO:0009276">
    <property type="term" value="C:Gram-negative-bacterium-type cell wall"/>
    <property type="evidence" value="ECO:0007669"/>
    <property type="project" value="InterPro"/>
</dbReference>